<evidence type="ECO:0000313" key="2">
    <source>
        <dbReference type="Proteomes" id="UP001491310"/>
    </source>
</evidence>
<proteinExistence type="predicted"/>
<dbReference type="Proteomes" id="UP001491310">
    <property type="component" value="Unassembled WGS sequence"/>
</dbReference>
<name>A0ABR2Z3U9_9CHLO</name>
<protein>
    <submittedName>
        <fullName evidence="1">Uncharacterized protein</fullName>
    </submittedName>
</protein>
<accession>A0ABR2Z3U9</accession>
<organism evidence="1 2">
    <name type="scientific">Coccomyxa subellipsoidea</name>
    <dbReference type="NCBI Taxonomy" id="248742"/>
    <lineage>
        <taxon>Eukaryota</taxon>
        <taxon>Viridiplantae</taxon>
        <taxon>Chlorophyta</taxon>
        <taxon>core chlorophytes</taxon>
        <taxon>Trebouxiophyceae</taxon>
        <taxon>Trebouxiophyceae incertae sedis</taxon>
        <taxon>Coccomyxaceae</taxon>
        <taxon>Coccomyxa</taxon>
    </lineage>
</organism>
<gene>
    <name evidence="1" type="ORF">WJX75_005140</name>
</gene>
<evidence type="ECO:0000313" key="1">
    <source>
        <dbReference type="EMBL" id="KAK9918582.1"/>
    </source>
</evidence>
<sequence>MQPAAEAIYAMESEQYTLGNAYFSIRAMHQKVELLHDNDAMYPYEDDMKAIWNERKEYGYHPAFALAALLDPALNSLMDQVDAEDRVAAEALVVKLAVSQAGTAHILHSSHSCWW</sequence>
<keyword evidence="2" id="KW-1185">Reference proteome</keyword>
<reference evidence="1 2" key="1">
    <citation type="journal article" date="2024" name="Nat. Commun.">
        <title>Phylogenomics reveals the evolutionary origins of lichenization in chlorophyte algae.</title>
        <authorList>
            <person name="Puginier C."/>
            <person name="Libourel C."/>
            <person name="Otte J."/>
            <person name="Skaloud P."/>
            <person name="Haon M."/>
            <person name="Grisel S."/>
            <person name="Petersen M."/>
            <person name="Berrin J.G."/>
            <person name="Delaux P.M."/>
            <person name="Dal Grande F."/>
            <person name="Keller J."/>
        </authorList>
    </citation>
    <scope>NUCLEOTIDE SEQUENCE [LARGE SCALE GENOMIC DNA]</scope>
    <source>
        <strain evidence="1 2">SAG 216-7</strain>
    </source>
</reference>
<dbReference type="EMBL" id="JALJOT010000001">
    <property type="protein sequence ID" value="KAK9918582.1"/>
    <property type="molecule type" value="Genomic_DNA"/>
</dbReference>
<comment type="caution">
    <text evidence="1">The sequence shown here is derived from an EMBL/GenBank/DDBJ whole genome shotgun (WGS) entry which is preliminary data.</text>
</comment>